<evidence type="ECO:0000256" key="4">
    <source>
        <dbReference type="SAM" id="MobiDB-lite"/>
    </source>
</evidence>
<dbReference type="Pfam" id="PF09336">
    <property type="entry name" value="Vps4_C"/>
    <property type="match status" value="1"/>
</dbReference>
<dbReference type="Gene3D" id="1.10.8.60">
    <property type="match status" value="1"/>
</dbReference>
<dbReference type="GO" id="GO:0016197">
    <property type="term" value="P:endosomal transport"/>
    <property type="evidence" value="ECO:0007669"/>
    <property type="project" value="TreeGrafter"/>
</dbReference>
<dbReference type="EMBL" id="UYJE01008324">
    <property type="protein sequence ID" value="VDI62975.1"/>
    <property type="molecule type" value="Genomic_DNA"/>
</dbReference>
<dbReference type="SUPFAM" id="SSF52540">
    <property type="entry name" value="P-loop containing nucleoside triphosphate hydrolases"/>
    <property type="match status" value="1"/>
</dbReference>
<dbReference type="InterPro" id="IPR003593">
    <property type="entry name" value="AAA+_ATPase"/>
</dbReference>
<evidence type="ECO:0000259" key="5">
    <source>
        <dbReference type="SMART" id="SM00382"/>
    </source>
</evidence>
<dbReference type="Gene3D" id="3.40.50.300">
    <property type="entry name" value="P-loop containing nucleotide triphosphate hydrolases"/>
    <property type="match status" value="1"/>
</dbReference>
<accession>A0A8B6GER8</accession>
<keyword evidence="3" id="KW-0067">ATP-binding</keyword>
<dbReference type="PANTHER" id="PTHR23074:SF83">
    <property type="entry name" value="VACUOLAR PROTEIN SORTING-ASSOCIATED PROTEIN 4A"/>
    <property type="match status" value="1"/>
</dbReference>
<dbReference type="PANTHER" id="PTHR23074">
    <property type="entry name" value="AAA DOMAIN-CONTAINING"/>
    <property type="match status" value="1"/>
</dbReference>
<organism evidence="6 7">
    <name type="scientific">Mytilus galloprovincialis</name>
    <name type="common">Mediterranean mussel</name>
    <dbReference type="NCBI Taxonomy" id="29158"/>
    <lineage>
        <taxon>Eukaryota</taxon>
        <taxon>Metazoa</taxon>
        <taxon>Spiralia</taxon>
        <taxon>Lophotrochozoa</taxon>
        <taxon>Mollusca</taxon>
        <taxon>Bivalvia</taxon>
        <taxon>Autobranchia</taxon>
        <taxon>Pteriomorphia</taxon>
        <taxon>Mytilida</taxon>
        <taxon>Mytiloidea</taxon>
        <taxon>Mytilidae</taxon>
        <taxon>Mytilinae</taxon>
        <taxon>Mytilus</taxon>
    </lineage>
</organism>
<evidence type="ECO:0000313" key="6">
    <source>
        <dbReference type="EMBL" id="VDI62975.1"/>
    </source>
</evidence>
<dbReference type="InterPro" id="IPR003959">
    <property type="entry name" value="ATPase_AAA_core"/>
</dbReference>
<dbReference type="GO" id="GO:0016887">
    <property type="term" value="F:ATP hydrolysis activity"/>
    <property type="evidence" value="ECO:0007669"/>
    <property type="project" value="InterPro"/>
</dbReference>
<dbReference type="GO" id="GO:0005524">
    <property type="term" value="F:ATP binding"/>
    <property type="evidence" value="ECO:0007669"/>
    <property type="project" value="UniProtKB-KW"/>
</dbReference>
<feature type="domain" description="AAA+ ATPase" evidence="5">
    <location>
        <begin position="73"/>
        <end position="203"/>
    </location>
</feature>
<keyword evidence="2" id="KW-0547">Nucleotide-binding</keyword>
<dbReference type="FunFam" id="1.10.8.60:FF:000015">
    <property type="entry name" value="vacuolar protein sorting-associated protein 4A"/>
    <property type="match status" value="1"/>
</dbReference>
<dbReference type="InterPro" id="IPR041569">
    <property type="entry name" value="AAA_lid_3"/>
</dbReference>
<dbReference type="Pfam" id="PF17862">
    <property type="entry name" value="AAA_lid_3"/>
    <property type="match status" value="1"/>
</dbReference>
<comment type="caution">
    <text evidence="6">The sequence shown here is derived from an EMBL/GenBank/DDBJ whole genome shotgun (WGS) entry which is preliminary data.</text>
</comment>
<name>A0A8B6GER8_MYTGA</name>
<proteinExistence type="inferred from homology"/>
<evidence type="ECO:0000256" key="1">
    <source>
        <dbReference type="ARBA" id="ARBA00006914"/>
    </source>
</evidence>
<dbReference type="SMART" id="SM00382">
    <property type="entry name" value="AAA"/>
    <property type="match status" value="1"/>
</dbReference>
<gene>
    <name evidence="6" type="ORF">MGAL_10B047201</name>
</gene>
<evidence type="ECO:0000313" key="7">
    <source>
        <dbReference type="Proteomes" id="UP000596742"/>
    </source>
</evidence>
<dbReference type="Proteomes" id="UP000596742">
    <property type="component" value="Unassembled WGS sequence"/>
</dbReference>
<dbReference type="GO" id="GO:0007033">
    <property type="term" value="P:vacuole organization"/>
    <property type="evidence" value="ECO:0007669"/>
    <property type="project" value="TreeGrafter"/>
</dbReference>
<dbReference type="InterPro" id="IPR027417">
    <property type="entry name" value="P-loop_NTPase"/>
</dbReference>
<dbReference type="Pfam" id="PF00004">
    <property type="entry name" value="AAA"/>
    <property type="match status" value="1"/>
</dbReference>
<dbReference type="InterPro" id="IPR050304">
    <property type="entry name" value="MT-severing_AAA_ATPase"/>
</dbReference>
<reference evidence="6" key="1">
    <citation type="submission" date="2018-11" db="EMBL/GenBank/DDBJ databases">
        <authorList>
            <person name="Alioto T."/>
            <person name="Alioto T."/>
        </authorList>
    </citation>
    <scope>NUCLEOTIDE SEQUENCE</scope>
</reference>
<evidence type="ECO:0000256" key="3">
    <source>
        <dbReference type="ARBA" id="ARBA00022840"/>
    </source>
</evidence>
<feature type="compositionally biased region" description="Basic and acidic residues" evidence="4">
    <location>
        <begin position="1"/>
        <end position="10"/>
    </location>
</feature>
<protein>
    <submittedName>
        <fullName evidence="6">Vacuolar protein-sorting-associated protein 4</fullName>
    </submittedName>
</protein>
<sequence>MTEKTIEKSDANSTEPTGENIFNDQMSDAILMERPNVSWDNVAGLDSAKKTLIEGVVLPLKYPDLFSGRKGRRWQGILLYGPPGTGKSDLIKALATETTNTSFFYVSSRKISSKWSDGEKLLQTLFTTAREHKNSIIFIDEVDALCGDCSEYESLRRIKTEFLIQIGGENKNVQVLGATNTPWMLDASTRKRFEKRICIPLPEASVRSEIFKIHLRNAVHSLAEEDFTELGKRTNGFSGYDISVVVKEALMIPVRKLQTATHFRKVEEVCNKDPLVSDTMNHLLIPCSSEAQGAIKMSWVDVPKDKLFETNVSMGDMLESLVNYKPTVTEDDLRKLEEFTRDFVAPV</sequence>
<feature type="region of interest" description="Disordered" evidence="4">
    <location>
        <begin position="1"/>
        <end position="22"/>
    </location>
</feature>
<comment type="similarity">
    <text evidence="1">Belongs to the AAA ATPase family.</text>
</comment>
<dbReference type="InterPro" id="IPR015415">
    <property type="entry name" value="Spast_Vps4_C"/>
</dbReference>
<evidence type="ECO:0000256" key="2">
    <source>
        <dbReference type="ARBA" id="ARBA00022741"/>
    </source>
</evidence>
<keyword evidence="7" id="KW-1185">Reference proteome</keyword>
<feature type="compositionally biased region" description="Polar residues" evidence="4">
    <location>
        <begin position="11"/>
        <end position="22"/>
    </location>
</feature>
<dbReference type="AlphaFoldDB" id="A0A8B6GER8"/>
<dbReference type="OrthoDB" id="29072at2759"/>